<dbReference type="PANTHER" id="PTHR12684:SF2">
    <property type="entry name" value="TRNA 2'-PHOSPHOTRANSFERASE 1"/>
    <property type="match status" value="1"/>
</dbReference>
<dbReference type="EC" id="2.7.1.160" evidence="2"/>
<name>A0A8H4RFG3_9HELO</name>
<dbReference type="OrthoDB" id="419694at2759"/>
<evidence type="ECO:0000313" key="5">
    <source>
        <dbReference type="EMBL" id="KAF4627681.1"/>
    </source>
</evidence>
<proteinExistence type="predicted"/>
<feature type="compositionally biased region" description="Basic residues" evidence="4">
    <location>
        <begin position="30"/>
        <end position="46"/>
    </location>
</feature>
<evidence type="ECO:0000256" key="4">
    <source>
        <dbReference type="SAM" id="MobiDB-lite"/>
    </source>
</evidence>
<evidence type="ECO:0000256" key="2">
    <source>
        <dbReference type="ARBA" id="ARBA00012007"/>
    </source>
</evidence>
<comment type="caution">
    <text evidence="5">The sequence shown here is derived from an EMBL/GenBank/DDBJ whole genome shotgun (WGS) entry which is preliminary data.</text>
</comment>
<dbReference type="Pfam" id="PF01885">
    <property type="entry name" value="PTS_2-RNA"/>
    <property type="match status" value="1"/>
</dbReference>
<gene>
    <name evidence="5" type="ORF">G7Y89_g10472</name>
</gene>
<dbReference type="InterPro" id="IPR002745">
    <property type="entry name" value="Ptrans_KptA/Tpt1"/>
</dbReference>
<accession>A0A8H4RFG3</accession>
<feature type="region of interest" description="Disordered" evidence="4">
    <location>
        <begin position="13"/>
        <end position="49"/>
    </location>
</feature>
<dbReference type="InterPro" id="IPR042080">
    <property type="entry name" value="RNA_2'-PTrans_N"/>
</dbReference>
<comment type="function">
    <text evidence="1">Catalyzes the last step of tRNA splicing, the transfer of the splice junction 2'-phosphate from ligated tRNA to NAD to produce ADP-ribose 1''-2'' cyclic phosphate.</text>
</comment>
<dbReference type="GO" id="GO:0006388">
    <property type="term" value="P:tRNA splicing, via endonucleolytic cleavage and ligation"/>
    <property type="evidence" value="ECO:0007669"/>
    <property type="project" value="TreeGrafter"/>
</dbReference>
<keyword evidence="6" id="KW-1185">Reference proteome</keyword>
<organism evidence="5 6">
    <name type="scientific">Cudoniella acicularis</name>
    <dbReference type="NCBI Taxonomy" id="354080"/>
    <lineage>
        <taxon>Eukaryota</taxon>
        <taxon>Fungi</taxon>
        <taxon>Dikarya</taxon>
        <taxon>Ascomycota</taxon>
        <taxon>Pezizomycotina</taxon>
        <taxon>Leotiomycetes</taxon>
        <taxon>Helotiales</taxon>
        <taxon>Tricladiaceae</taxon>
        <taxon>Cudoniella</taxon>
    </lineage>
</organism>
<evidence type="ECO:0000256" key="1">
    <source>
        <dbReference type="ARBA" id="ARBA00003343"/>
    </source>
</evidence>
<dbReference type="PANTHER" id="PTHR12684">
    <property type="entry name" value="PUTATIVE PHOSPHOTRANSFERASE"/>
    <property type="match status" value="1"/>
</dbReference>
<dbReference type="GO" id="GO:0000215">
    <property type="term" value="F:tRNA 2'-phosphotransferase activity"/>
    <property type="evidence" value="ECO:0007669"/>
    <property type="project" value="UniProtKB-EC"/>
</dbReference>
<dbReference type="SUPFAM" id="SSF56399">
    <property type="entry name" value="ADP-ribosylation"/>
    <property type="match status" value="1"/>
</dbReference>
<evidence type="ECO:0000313" key="6">
    <source>
        <dbReference type="Proteomes" id="UP000566819"/>
    </source>
</evidence>
<protein>
    <recommendedName>
        <fullName evidence="2">2'-phosphotransferase</fullName>
        <ecNumber evidence="2">2.7.1.160</ecNumber>
    </recommendedName>
</protein>
<reference evidence="5 6" key="1">
    <citation type="submission" date="2020-03" db="EMBL/GenBank/DDBJ databases">
        <title>Draft Genome Sequence of Cudoniella acicularis.</title>
        <authorList>
            <person name="Buettner E."/>
            <person name="Kellner H."/>
        </authorList>
    </citation>
    <scope>NUCLEOTIDE SEQUENCE [LARGE SCALE GENOMIC DNA]</scope>
    <source>
        <strain evidence="5 6">DSM 108380</strain>
    </source>
</reference>
<comment type="catalytic activity">
    <reaction evidence="3">
        <text>2'-phospho-[ligated tRNA] + NAD(+) = mature tRNA + ADP-alpha-D-ribose 1'',2''-cyclic phosphate + nicotinamide</text>
        <dbReference type="Rhea" id="RHEA:23324"/>
        <dbReference type="Rhea" id="RHEA-COMP:11106"/>
        <dbReference type="Rhea" id="RHEA-COMP:11107"/>
        <dbReference type="ChEBI" id="CHEBI:17154"/>
        <dbReference type="ChEBI" id="CHEBI:57540"/>
        <dbReference type="ChEBI" id="CHEBI:76596"/>
        <dbReference type="ChEBI" id="CHEBI:82883"/>
        <dbReference type="ChEBI" id="CHEBI:85027"/>
        <dbReference type="EC" id="2.7.1.160"/>
    </reaction>
</comment>
<dbReference type="AlphaFoldDB" id="A0A8H4RFG3"/>
<sequence length="377" mass="40452">MAAAVMQPMQGLSLDGGIMAPSPVSGNSSRHGRSKHGGSVAKKGRGRGYSVVDDREGMVSKALTWVLKRTITKGEEQDNGEEKLVADANGWVDCEEVLQKPNLESLNVTFAELQSLVASPSSKSKFALTLKPTSKASPETDESDYLIRITPTSAPSQTTPAVATLKLTPLTTTTEDLPDLIVYETSYANYPLILASGGIKRAGGQAHLQFASIKVDEEGVEVKAASDADVSIYIDLRSVMEANPSISWMRTESGNVVSEGDVNGGLEKKYWKKAVGRRADIGVLYEDGEARKEVPIGLRGKGVKGKRGRGGPITWIELHEVGKRTPPRFRAQKDASNIPNFPNFHSGGIRVQSELEITVTFSNYLPDAASQPSSGPV</sequence>
<dbReference type="EMBL" id="JAAMPI010000928">
    <property type="protein sequence ID" value="KAF4627681.1"/>
    <property type="molecule type" value="Genomic_DNA"/>
</dbReference>
<evidence type="ECO:0000256" key="3">
    <source>
        <dbReference type="ARBA" id="ARBA00047949"/>
    </source>
</evidence>
<dbReference type="Proteomes" id="UP000566819">
    <property type="component" value="Unassembled WGS sequence"/>
</dbReference>
<dbReference type="Gene3D" id="1.10.10.970">
    <property type="entry name" value="RNA 2'-phosphotransferase, Tpt1/KptA family, N-terminal domain"/>
    <property type="match status" value="1"/>
</dbReference>